<feature type="non-terminal residue" evidence="2">
    <location>
        <position position="1"/>
    </location>
</feature>
<evidence type="ECO:0000313" key="2">
    <source>
        <dbReference type="EMBL" id="KKM67801.1"/>
    </source>
</evidence>
<dbReference type="AlphaFoldDB" id="A0A0F9JZD1"/>
<dbReference type="EMBL" id="LAZR01010284">
    <property type="protein sequence ID" value="KKM67801.1"/>
    <property type="molecule type" value="Genomic_DNA"/>
</dbReference>
<feature type="region of interest" description="Disordered" evidence="1">
    <location>
        <begin position="1"/>
        <end position="26"/>
    </location>
</feature>
<sequence length="268" mass="29803">CDIGGERVEDVQEPRSDGAAPGANSCGAVAENSAESSFLPASRNYSLPLQGLMCSGRSVPEKPTLCHHAGVLLMSHWMDDLTAGWPVQPNLVRQWVAQVLLGAPNHEQSKRLSFSSLDWLIGPAIRSVNHQRGLLGELAETEMTRALLERNGRLLDLSAKDLFYFDPHAEQYTGMLKTLKGWSGGLHRVDKIINMDFIHTEQGEPCFVQHADNFYDMRERFFTLTPIFGRCDQFQGFIYEAEGQLHVCEVGYQKNAHACAHTVSEDSA</sequence>
<name>A0A0F9JZD1_9ZZZZ</name>
<accession>A0A0F9JZD1</accession>
<evidence type="ECO:0000256" key="1">
    <source>
        <dbReference type="SAM" id="MobiDB-lite"/>
    </source>
</evidence>
<proteinExistence type="predicted"/>
<comment type="caution">
    <text evidence="2">The sequence shown here is derived from an EMBL/GenBank/DDBJ whole genome shotgun (WGS) entry which is preliminary data.</text>
</comment>
<protein>
    <submittedName>
        <fullName evidence="2">Uncharacterized protein</fullName>
    </submittedName>
</protein>
<reference evidence="2" key="1">
    <citation type="journal article" date="2015" name="Nature">
        <title>Complex archaea that bridge the gap between prokaryotes and eukaryotes.</title>
        <authorList>
            <person name="Spang A."/>
            <person name="Saw J.H."/>
            <person name="Jorgensen S.L."/>
            <person name="Zaremba-Niedzwiedzka K."/>
            <person name="Martijn J."/>
            <person name="Lind A.E."/>
            <person name="van Eijk R."/>
            <person name="Schleper C."/>
            <person name="Guy L."/>
            <person name="Ettema T.J."/>
        </authorList>
    </citation>
    <scope>NUCLEOTIDE SEQUENCE</scope>
</reference>
<gene>
    <name evidence="2" type="ORF">LCGC14_1467480</name>
</gene>
<organism evidence="2">
    <name type="scientific">marine sediment metagenome</name>
    <dbReference type="NCBI Taxonomy" id="412755"/>
    <lineage>
        <taxon>unclassified sequences</taxon>
        <taxon>metagenomes</taxon>
        <taxon>ecological metagenomes</taxon>
    </lineage>
</organism>
<feature type="compositionally biased region" description="Basic and acidic residues" evidence="1">
    <location>
        <begin position="1"/>
        <end position="16"/>
    </location>
</feature>